<dbReference type="InterPro" id="IPR029044">
    <property type="entry name" value="Nucleotide-diphossugar_trans"/>
</dbReference>
<keyword evidence="4 7" id="KW-0808">Transferase</keyword>
<dbReference type="GO" id="GO:0050518">
    <property type="term" value="F:2-C-methyl-D-erythritol 4-phosphate cytidylyltransferase activity"/>
    <property type="evidence" value="ECO:0007669"/>
    <property type="project" value="UniProtKB-UniRule"/>
</dbReference>
<dbReference type="STRING" id="288004.AL038_07115"/>
<dbReference type="InterPro" id="IPR050088">
    <property type="entry name" value="IspD/TarI_cytidylyltransf_bact"/>
</dbReference>
<dbReference type="Gene3D" id="3.90.550.10">
    <property type="entry name" value="Spore Coat Polysaccharide Biosynthesis Protein SpsA, Chain A"/>
    <property type="match status" value="1"/>
</dbReference>
<evidence type="ECO:0000256" key="3">
    <source>
        <dbReference type="ARBA" id="ARBA00009789"/>
    </source>
</evidence>
<dbReference type="NCBIfam" id="TIGR00453">
    <property type="entry name" value="ispD"/>
    <property type="match status" value="1"/>
</dbReference>
<accession>A0A2N9YIA2</accession>
<keyword evidence="5 7" id="KW-0548">Nucleotidyltransferase</keyword>
<comment type="pathway">
    <text evidence="2 7">Isoprenoid biosynthesis; isopentenyl diphosphate biosynthesis via DXP pathway; isopentenyl diphosphate from 1-deoxy-D-xylulose 5-phosphate: step 2/6.</text>
</comment>
<dbReference type="InterPro" id="IPR018294">
    <property type="entry name" value="ISPD_synthase_CS"/>
</dbReference>
<keyword evidence="6 7" id="KW-0414">Isoprene biosynthesis</keyword>
<protein>
    <recommendedName>
        <fullName evidence="7">2-C-methyl-D-erythritol 4-phosphate cytidylyltransferase</fullName>
        <ecNumber evidence="7">2.7.7.60</ecNumber>
    </recommendedName>
    <alternativeName>
        <fullName evidence="7">4-diphosphocytidyl-2C-methyl-D-erythritol synthase</fullName>
    </alternativeName>
    <alternativeName>
        <fullName evidence="7">MEP cytidylyltransferase</fullName>
        <shortName evidence="7">MCT</shortName>
    </alternativeName>
</protein>
<evidence type="ECO:0000313" key="8">
    <source>
        <dbReference type="EMBL" id="AUI70262.1"/>
    </source>
</evidence>
<evidence type="ECO:0000256" key="2">
    <source>
        <dbReference type="ARBA" id="ARBA00004787"/>
    </source>
</evidence>
<dbReference type="AlphaFoldDB" id="A0A2N9YIA2"/>
<keyword evidence="9" id="KW-1185">Reference proteome</keyword>
<sequence>MLNNQYWVVIPAAGIGTRMEADCPKQYLTIHAKPILQHTIERFDFPMIAGIVVSLAKQDTYWEKLTLNINVPLFIAEGGKERYHSVFNSLLALKNRARPDDWVLVHDAARPCVRQSDVQNLMQQLSIHPVGGLLGIPVRDTLKRTNAHNHVTETVNREGLWHALTPQMFRYDLLYKALSVIIATHEMITDDAQAMEKLGYTPVFIEGHADNIKITRPQDLALATLYLQALAL</sequence>
<evidence type="ECO:0000313" key="9">
    <source>
        <dbReference type="Proteomes" id="UP000234271"/>
    </source>
</evidence>
<comment type="catalytic activity">
    <reaction evidence="1 7">
        <text>2-C-methyl-D-erythritol 4-phosphate + CTP + H(+) = 4-CDP-2-C-methyl-D-erythritol + diphosphate</text>
        <dbReference type="Rhea" id="RHEA:13429"/>
        <dbReference type="ChEBI" id="CHEBI:15378"/>
        <dbReference type="ChEBI" id="CHEBI:33019"/>
        <dbReference type="ChEBI" id="CHEBI:37563"/>
        <dbReference type="ChEBI" id="CHEBI:57823"/>
        <dbReference type="ChEBI" id="CHEBI:58262"/>
        <dbReference type="EC" id="2.7.7.60"/>
    </reaction>
</comment>
<dbReference type="PROSITE" id="PS01295">
    <property type="entry name" value="ISPD"/>
    <property type="match status" value="1"/>
</dbReference>
<organism evidence="8 9">
    <name type="scientific">Beggiatoa leptomitoformis</name>
    <dbReference type="NCBI Taxonomy" id="288004"/>
    <lineage>
        <taxon>Bacteria</taxon>
        <taxon>Pseudomonadati</taxon>
        <taxon>Pseudomonadota</taxon>
        <taxon>Gammaproteobacteria</taxon>
        <taxon>Thiotrichales</taxon>
        <taxon>Thiotrichaceae</taxon>
        <taxon>Beggiatoa</taxon>
    </lineage>
</organism>
<feature type="site" description="Transition state stabilizer" evidence="7">
    <location>
        <position position="25"/>
    </location>
</feature>
<dbReference type="PANTHER" id="PTHR32125:SF4">
    <property type="entry name" value="2-C-METHYL-D-ERYTHRITOL 4-PHOSPHATE CYTIDYLYLTRANSFERASE, CHLOROPLASTIC"/>
    <property type="match status" value="1"/>
</dbReference>
<dbReference type="CDD" id="cd02516">
    <property type="entry name" value="CDP-ME_synthetase"/>
    <property type="match status" value="1"/>
</dbReference>
<dbReference type="OrthoDB" id="9806837at2"/>
<dbReference type="InterPro" id="IPR001228">
    <property type="entry name" value="IspD"/>
</dbReference>
<dbReference type="EC" id="2.7.7.60" evidence="7"/>
<dbReference type="EMBL" id="CP018889">
    <property type="protein sequence ID" value="AUI70262.1"/>
    <property type="molecule type" value="Genomic_DNA"/>
</dbReference>
<feature type="site" description="Positions MEP for the nucleophilic attack" evidence="7">
    <location>
        <position position="213"/>
    </location>
</feature>
<dbReference type="HAMAP" id="MF_00108">
    <property type="entry name" value="IspD"/>
    <property type="match status" value="1"/>
</dbReference>
<feature type="site" description="Transition state stabilizer" evidence="7">
    <location>
        <position position="18"/>
    </location>
</feature>
<dbReference type="Pfam" id="PF01128">
    <property type="entry name" value="IspD"/>
    <property type="match status" value="1"/>
</dbReference>
<comment type="similarity">
    <text evidence="3 7">Belongs to the IspD/TarI cytidylyltransferase family. IspD subfamily.</text>
</comment>
<evidence type="ECO:0000256" key="5">
    <source>
        <dbReference type="ARBA" id="ARBA00022695"/>
    </source>
</evidence>
<name>A0A2N9YIA2_9GAMM</name>
<evidence type="ECO:0000256" key="1">
    <source>
        <dbReference type="ARBA" id="ARBA00001282"/>
    </source>
</evidence>
<dbReference type="GO" id="GO:0019288">
    <property type="term" value="P:isopentenyl diphosphate biosynthetic process, methylerythritol 4-phosphate pathway"/>
    <property type="evidence" value="ECO:0007669"/>
    <property type="project" value="UniProtKB-UniRule"/>
</dbReference>
<dbReference type="UniPathway" id="UPA00056">
    <property type="reaction ID" value="UER00093"/>
</dbReference>
<dbReference type="PANTHER" id="PTHR32125">
    <property type="entry name" value="2-C-METHYL-D-ERYTHRITOL 4-PHOSPHATE CYTIDYLYLTRANSFERASE, CHLOROPLASTIC"/>
    <property type="match status" value="1"/>
</dbReference>
<evidence type="ECO:0000256" key="7">
    <source>
        <dbReference type="HAMAP-Rule" id="MF_00108"/>
    </source>
</evidence>
<dbReference type="InterPro" id="IPR034683">
    <property type="entry name" value="IspD/TarI"/>
</dbReference>
<proteinExistence type="inferred from homology"/>
<evidence type="ECO:0000256" key="4">
    <source>
        <dbReference type="ARBA" id="ARBA00022679"/>
    </source>
</evidence>
<comment type="function">
    <text evidence="7">Catalyzes the formation of 4-diphosphocytidyl-2-C-methyl-D-erythritol from CTP and 2-C-methyl-D-erythritol 4-phosphate (MEP).</text>
</comment>
<reference evidence="9" key="1">
    <citation type="submission" date="2016-12" db="EMBL/GenBank/DDBJ databases">
        <title>Complete Genome Sequence of Beggiatoa leptomitiformis D-401.</title>
        <authorList>
            <person name="Fomenkov A."/>
            <person name="Vincze T."/>
            <person name="Grabovich M."/>
            <person name="Anton B.P."/>
            <person name="Dubinina G."/>
            <person name="Orlova M."/>
            <person name="Belousova E."/>
            <person name="Roberts R.J."/>
        </authorList>
    </citation>
    <scope>NUCLEOTIDE SEQUENCE [LARGE SCALE GENOMIC DNA]</scope>
    <source>
        <strain evidence="9">D-401</strain>
    </source>
</reference>
<feature type="site" description="Positions MEP for the nucleophilic attack" evidence="7">
    <location>
        <position position="157"/>
    </location>
</feature>
<dbReference type="SUPFAM" id="SSF53448">
    <property type="entry name" value="Nucleotide-diphospho-sugar transferases"/>
    <property type="match status" value="1"/>
</dbReference>
<gene>
    <name evidence="7 8" type="primary">ispD</name>
    <name evidence="8" type="ORF">BLE401_17195</name>
</gene>
<dbReference type="FunFam" id="3.90.550.10:FF:000003">
    <property type="entry name" value="2-C-methyl-D-erythritol 4-phosphate cytidylyltransferase"/>
    <property type="match status" value="1"/>
</dbReference>
<dbReference type="RefSeq" id="WP_062151027.1">
    <property type="nucleotide sequence ID" value="NZ_CP012373.2"/>
</dbReference>
<dbReference type="Proteomes" id="UP000234271">
    <property type="component" value="Chromosome"/>
</dbReference>
<evidence type="ECO:0000256" key="6">
    <source>
        <dbReference type="ARBA" id="ARBA00023229"/>
    </source>
</evidence>